<dbReference type="Pfam" id="PF06912">
    <property type="entry name" value="DUF1275"/>
    <property type="match status" value="1"/>
</dbReference>
<keyword evidence="1" id="KW-1133">Transmembrane helix</keyword>
<keyword evidence="3" id="KW-1185">Reference proteome</keyword>
<keyword evidence="1" id="KW-0472">Membrane</keyword>
<reference evidence="3" key="1">
    <citation type="journal article" date="2018" name="Nat. Microbiol.">
        <title>Leveraging single-cell genomics to expand the fungal tree of life.</title>
        <authorList>
            <person name="Ahrendt S.R."/>
            <person name="Quandt C.A."/>
            <person name="Ciobanu D."/>
            <person name="Clum A."/>
            <person name="Salamov A."/>
            <person name="Andreopoulos B."/>
            <person name="Cheng J.F."/>
            <person name="Woyke T."/>
            <person name="Pelin A."/>
            <person name="Henrissat B."/>
            <person name="Reynolds N.K."/>
            <person name="Benny G.L."/>
            <person name="Smith M.E."/>
            <person name="James T.Y."/>
            <person name="Grigoriev I.V."/>
        </authorList>
    </citation>
    <scope>NUCLEOTIDE SEQUENCE [LARGE SCALE GENOMIC DNA]</scope>
</reference>
<feature type="transmembrane region" description="Helical" evidence="1">
    <location>
        <begin position="174"/>
        <end position="194"/>
    </location>
</feature>
<evidence type="ECO:0000256" key="1">
    <source>
        <dbReference type="SAM" id="Phobius"/>
    </source>
</evidence>
<dbReference type="PANTHER" id="PTHR37314:SF4">
    <property type="entry name" value="UPF0700 TRANSMEMBRANE PROTEIN YOAK"/>
    <property type="match status" value="1"/>
</dbReference>
<evidence type="ECO:0008006" key="4">
    <source>
        <dbReference type="Google" id="ProtNLM"/>
    </source>
</evidence>
<feature type="transmembrane region" description="Helical" evidence="1">
    <location>
        <begin position="12"/>
        <end position="41"/>
    </location>
</feature>
<feature type="transmembrane region" description="Helical" evidence="1">
    <location>
        <begin position="92"/>
        <end position="111"/>
    </location>
</feature>
<dbReference type="Proteomes" id="UP000269721">
    <property type="component" value="Unassembled WGS sequence"/>
</dbReference>
<name>A0A4P9W144_9FUNG</name>
<dbReference type="OrthoDB" id="5591616at2759"/>
<organism evidence="2 3">
    <name type="scientific">Blyttiomyces helicus</name>
    <dbReference type="NCBI Taxonomy" id="388810"/>
    <lineage>
        <taxon>Eukaryota</taxon>
        <taxon>Fungi</taxon>
        <taxon>Fungi incertae sedis</taxon>
        <taxon>Chytridiomycota</taxon>
        <taxon>Chytridiomycota incertae sedis</taxon>
        <taxon>Chytridiomycetes</taxon>
        <taxon>Chytridiomycetes incertae sedis</taxon>
        <taxon>Blyttiomyces</taxon>
    </lineage>
</organism>
<gene>
    <name evidence="2" type="ORF">BDK51DRAFT_52570</name>
</gene>
<dbReference type="AlphaFoldDB" id="A0A4P9W144"/>
<proteinExistence type="predicted"/>
<protein>
    <recommendedName>
        <fullName evidence="4">DUF1275 domain protein</fullName>
    </recommendedName>
</protein>
<feature type="transmembrane region" description="Helical" evidence="1">
    <location>
        <begin position="61"/>
        <end position="80"/>
    </location>
</feature>
<evidence type="ECO:0000313" key="2">
    <source>
        <dbReference type="EMBL" id="RKO85889.1"/>
    </source>
</evidence>
<feature type="transmembrane region" description="Helical" evidence="1">
    <location>
        <begin position="201"/>
        <end position="218"/>
    </location>
</feature>
<keyword evidence="1" id="KW-0812">Transmembrane</keyword>
<dbReference type="EMBL" id="KZ998647">
    <property type="protein sequence ID" value="RKO85889.1"/>
    <property type="molecule type" value="Genomic_DNA"/>
</dbReference>
<sequence>MKNCAAKEFYSIVVGGSVLSLNAGFINVVTLAGVFSVTVSHVTGNVSRVAISIYEADLPKIAFVGSIVFSFIFGSFMAGLMVGDSKFRLGRGYGYALLLESAALFWSFIFLRQKLILGEWLAAFGCGLQNALATSYSGAVVRTTHMTGICADIGNILGQTCRRDTKAETWRLRVHVPLLAAYLFGGILGQAAYLGMQENSLLFPCLLTGGMAIAYLSLPSFGTSSEAFVNLRQPLIAPAM</sequence>
<dbReference type="PANTHER" id="PTHR37314">
    <property type="entry name" value="SLR0142 PROTEIN"/>
    <property type="match status" value="1"/>
</dbReference>
<accession>A0A4P9W144</accession>
<evidence type="ECO:0000313" key="3">
    <source>
        <dbReference type="Proteomes" id="UP000269721"/>
    </source>
</evidence>
<dbReference type="InterPro" id="IPR010699">
    <property type="entry name" value="DUF1275"/>
</dbReference>